<dbReference type="PANTHER" id="PTHR43649">
    <property type="entry name" value="ARABINOSE-BINDING PROTEIN-RELATED"/>
    <property type="match status" value="1"/>
</dbReference>
<protein>
    <submittedName>
        <fullName evidence="2">ABC transporter substrate-binding protein</fullName>
    </submittedName>
</protein>
<evidence type="ECO:0000256" key="1">
    <source>
        <dbReference type="SAM" id="SignalP"/>
    </source>
</evidence>
<dbReference type="PROSITE" id="PS51257">
    <property type="entry name" value="PROKAR_LIPOPROTEIN"/>
    <property type="match status" value="1"/>
</dbReference>
<organism evidence="2 3">
    <name type="scientific">Fundicoccus ignavus</name>
    <dbReference type="NCBI Taxonomy" id="2664442"/>
    <lineage>
        <taxon>Bacteria</taxon>
        <taxon>Bacillati</taxon>
        <taxon>Bacillota</taxon>
        <taxon>Bacilli</taxon>
        <taxon>Lactobacillales</taxon>
        <taxon>Aerococcaceae</taxon>
        <taxon>Fundicoccus</taxon>
    </lineage>
</organism>
<comment type="caution">
    <text evidence="2">The sequence shown here is derived from an EMBL/GenBank/DDBJ whole genome shotgun (WGS) entry which is preliminary data.</text>
</comment>
<dbReference type="Gene3D" id="3.40.190.10">
    <property type="entry name" value="Periplasmic binding protein-like II"/>
    <property type="match status" value="2"/>
</dbReference>
<reference evidence="2 3" key="1">
    <citation type="submission" date="2019-11" db="EMBL/GenBank/DDBJ databases">
        <title>Characterisation of Fundicoccus ignavus gen. nov. sp. nov., a novel genus of the family Aerococcaceae from bulk tank milk.</title>
        <authorList>
            <person name="Siebert A."/>
            <person name="Huptas C."/>
            <person name="Wenning M."/>
            <person name="Scherer S."/>
            <person name="Doll E.V."/>
        </authorList>
    </citation>
    <scope>NUCLEOTIDE SEQUENCE [LARGE SCALE GENOMIC DNA]</scope>
    <source>
        <strain evidence="2 3">DSM 109652</strain>
    </source>
</reference>
<dbReference type="InterPro" id="IPR006059">
    <property type="entry name" value="SBP"/>
</dbReference>
<keyword evidence="1" id="KW-0732">Signal</keyword>
<feature type="signal peptide" evidence="1">
    <location>
        <begin position="1"/>
        <end position="22"/>
    </location>
</feature>
<proteinExistence type="predicted"/>
<name>A0A844CBU3_9LACT</name>
<dbReference type="InterPro" id="IPR050490">
    <property type="entry name" value="Bact_solute-bd_prot1"/>
</dbReference>
<gene>
    <name evidence="2" type="ORF">GF867_05260</name>
</gene>
<dbReference type="Pfam" id="PF01547">
    <property type="entry name" value="SBP_bac_1"/>
    <property type="match status" value="1"/>
</dbReference>
<dbReference type="AlphaFoldDB" id="A0A844CBU3"/>
<dbReference type="Proteomes" id="UP000440066">
    <property type="component" value="Unassembled WGS sequence"/>
</dbReference>
<dbReference type="SUPFAM" id="SSF53850">
    <property type="entry name" value="Periplasmic binding protein-like II"/>
    <property type="match status" value="1"/>
</dbReference>
<dbReference type="RefSeq" id="WP_153832058.1">
    <property type="nucleotide sequence ID" value="NZ_WJQT01000005.1"/>
</dbReference>
<evidence type="ECO:0000313" key="3">
    <source>
        <dbReference type="Proteomes" id="UP000440066"/>
    </source>
</evidence>
<dbReference type="EMBL" id="WJQT01000005">
    <property type="protein sequence ID" value="MRJ46971.1"/>
    <property type="molecule type" value="Genomic_DNA"/>
</dbReference>
<accession>A0A844CBU3</accession>
<feature type="chain" id="PRO_5038524619" evidence="1">
    <location>
        <begin position="23"/>
        <end position="587"/>
    </location>
</feature>
<dbReference type="PANTHER" id="PTHR43649:SF12">
    <property type="entry name" value="DIACETYLCHITOBIOSE BINDING PROTEIN DASA"/>
    <property type="match status" value="1"/>
</dbReference>
<evidence type="ECO:0000313" key="2">
    <source>
        <dbReference type="EMBL" id="MRJ46971.1"/>
    </source>
</evidence>
<sequence length="587" mass="64197">MNKWFKKTATSLVALTLAGSLAACGSDSASEGEATTASADGQYAETITIDVFDGLANYMGIQEGWFAKIVKDKFNMELNIIAPNVAGNGDTLYQTRTAAGDLGDLIVADNGQQYNELVQAGLLYDATELYENMENLQRFDAAVQNVNADADGLYGFPTSVSSLASTNPSEGLDLNYGAYIRWDLYADLNYPEIATLEDLLPVLKEMQEANPTTESGQKVYGFSLFGDWDGNFMNNAKQILTLYGYDELGFVLAKADGSDYQGILDSDSEYVRALKLYFEANQMGLVDPESTTQNYDTLFAKFQNGQVLYSWWPWLGQAAFNTTTNLNDGKGFMLAPIQDQTIFSYGAEVYGGKQFIGIGSNAEDPERIAAFIDWLYSPEGVLSNASQTAGSSGPEGLTWELVDGVPTLTEFGEQALLDGNADVPEEFGGGTYKDGVSALNVNTVLPIDVNPETGYPYAYTMWESYIEENTNPVKDDWSENMGGALSTVEYLRENDQILVAPGASYVASEDSSEISTLRNQVKSTVVEYSWRMIFAKDEAEFDSLLAEMQEIAIGLGYEQVLEVDMASALEQNEQRQAVAEEFGSTEE</sequence>